<evidence type="ECO:0000259" key="6">
    <source>
        <dbReference type="Pfam" id="PF00535"/>
    </source>
</evidence>
<keyword evidence="4 7" id="KW-0808">Transferase</keyword>
<accession>A0A0W0VY49</accession>
<name>A0A0W0VY49_9GAMM</name>
<dbReference type="GO" id="GO:0016757">
    <property type="term" value="F:glycosyltransferase activity"/>
    <property type="evidence" value="ECO:0007669"/>
    <property type="project" value="UniProtKB-KW"/>
</dbReference>
<keyword evidence="3" id="KW-0328">Glycosyltransferase</keyword>
<evidence type="ECO:0000256" key="3">
    <source>
        <dbReference type="ARBA" id="ARBA00022676"/>
    </source>
</evidence>
<evidence type="ECO:0000256" key="2">
    <source>
        <dbReference type="ARBA" id="ARBA00022475"/>
    </source>
</evidence>
<organism evidence="7 8">
    <name type="scientific">Legionella maceachernii</name>
    <dbReference type="NCBI Taxonomy" id="466"/>
    <lineage>
        <taxon>Bacteria</taxon>
        <taxon>Pseudomonadati</taxon>
        <taxon>Pseudomonadota</taxon>
        <taxon>Gammaproteobacteria</taxon>
        <taxon>Legionellales</taxon>
        <taxon>Legionellaceae</taxon>
        <taxon>Legionella</taxon>
    </lineage>
</organism>
<dbReference type="EMBL" id="LNYL01000048">
    <property type="protein sequence ID" value="KTD24905.1"/>
    <property type="molecule type" value="Genomic_DNA"/>
</dbReference>
<dbReference type="GO" id="GO:0005886">
    <property type="term" value="C:plasma membrane"/>
    <property type="evidence" value="ECO:0007669"/>
    <property type="project" value="UniProtKB-SubCell"/>
</dbReference>
<dbReference type="SUPFAM" id="SSF53448">
    <property type="entry name" value="Nucleotide-diphospho-sugar transferases"/>
    <property type="match status" value="1"/>
</dbReference>
<comment type="caution">
    <text evidence="7">The sequence shown here is derived from an EMBL/GenBank/DDBJ whole genome shotgun (WGS) entry which is preliminary data.</text>
</comment>
<feature type="domain" description="Glycosyltransferase 2-like" evidence="6">
    <location>
        <begin position="9"/>
        <end position="177"/>
    </location>
</feature>
<dbReference type="AlphaFoldDB" id="A0A0W0VY49"/>
<evidence type="ECO:0000256" key="5">
    <source>
        <dbReference type="ARBA" id="ARBA00023136"/>
    </source>
</evidence>
<keyword evidence="5" id="KW-0472">Membrane</keyword>
<evidence type="ECO:0000256" key="1">
    <source>
        <dbReference type="ARBA" id="ARBA00004236"/>
    </source>
</evidence>
<dbReference type="Gene3D" id="3.90.550.10">
    <property type="entry name" value="Spore Coat Polysaccharide Biosynthesis Protein SpsA, Chain A"/>
    <property type="match status" value="1"/>
</dbReference>
<comment type="subcellular location">
    <subcellularLocation>
        <location evidence="1">Cell membrane</location>
    </subcellularLocation>
</comment>
<dbReference type="RefSeq" id="WP_058453143.1">
    <property type="nucleotide sequence ID" value="NZ_CAAAIB010000014.1"/>
</dbReference>
<evidence type="ECO:0000256" key="4">
    <source>
        <dbReference type="ARBA" id="ARBA00022679"/>
    </source>
</evidence>
<dbReference type="InterPro" id="IPR029044">
    <property type="entry name" value="Nucleotide-diphossugar_trans"/>
</dbReference>
<protein>
    <submittedName>
        <fullName evidence="7">Glycosyl transferase family 2</fullName>
    </submittedName>
</protein>
<proteinExistence type="predicted"/>
<dbReference type="InterPro" id="IPR001173">
    <property type="entry name" value="Glyco_trans_2-like"/>
</dbReference>
<dbReference type="Proteomes" id="UP000054908">
    <property type="component" value="Unassembled WGS sequence"/>
</dbReference>
<gene>
    <name evidence="7" type="ORF">Lmac_2442</name>
</gene>
<dbReference type="PATRIC" id="fig|466.6.peg.2599"/>
<dbReference type="Pfam" id="PF00535">
    <property type="entry name" value="Glycos_transf_2"/>
    <property type="match status" value="1"/>
</dbReference>
<keyword evidence="2" id="KW-1003">Cell membrane</keyword>
<keyword evidence="8" id="KW-1185">Reference proteome</keyword>
<dbReference type="PANTHER" id="PTHR43646">
    <property type="entry name" value="GLYCOSYLTRANSFERASE"/>
    <property type="match status" value="1"/>
</dbReference>
<reference evidence="7 8" key="1">
    <citation type="submission" date="2015-11" db="EMBL/GenBank/DDBJ databases">
        <title>Genomic analysis of 38 Legionella species identifies large and diverse effector repertoires.</title>
        <authorList>
            <person name="Burstein D."/>
            <person name="Amaro F."/>
            <person name="Zusman T."/>
            <person name="Lifshitz Z."/>
            <person name="Cohen O."/>
            <person name="Gilbert J.A."/>
            <person name="Pupko T."/>
            <person name="Shuman H.A."/>
            <person name="Segal G."/>
        </authorList>
    </citation>
    <scope>NUCLEOTIDE SEQUENCE [LARGE SCALE GENOMIC DNA]</scope>
    <source>
        <strain evidence="7 8">PX-1-G2-E2</strain>
    </source>
</reference>
<sequence length="239" mass="26399">MIKNNWHISVLIPACNEEELLARCLNSILNAKAELPPYCTADIVLAVNASTDQTIRLGRALLGTKGLVLDLNEPNVGHARKMAANAALQRYKGPLHRCWLANTDADCEVPINWLLYQLIVANSDVQGIAGIVKVDSFCEHEITVSSKFLESYLINPDGTHPHVHGANLGVRADAYKRVGGWKELTTAEDHDLWNRMTSFNIPKISDANLFVYTSGRRNGRAPHGFADTLTAFNKNLKTN</sequence>
<dbReference type="PANTHER" id="PTHR43646:SF2">
    <property type="entry name" value="GLYCOSYLTRANSFERASE 2-LIKE DOMAIN-CONTAINING PROTEIN"/>
    <property type="match status" value="1"/>
</dbReference>
<evidence type="ECO:0000313" key="8">
    <source>
        <dbReference type="Proteomes" id="UP000054908"/>
    </source>
</evidence>
<dbReference type="STRING" id="466.Lmac_2442"/>
<evidence type="ECO:0000313" key="7">
    <source>
        <dbReference type="EMBL" id="KTD24905.1"/>
    </source>
</evidence>